<comment type="similarity">
    <text evidence="2">Belongs to the intradiol ring-cleavage dioxygenase family.</text>
</comment>
<comment type="caution">
    <text evidence="8">The sequence shown here is derived from an EMBL/GenBank/DDBJ whole genome shotgun (WGS) entry which is preliminary data.</text>
</comment>
<evidence type="ECO:0000256" key="4">
    <source>
        <dbReference type="ARBA" id="ARBA00022964"/>
    </source>
</evidence>
<dbReference type="InterPro" id="IPR000627">
    <property type="entry name" value="Intradiol_dOase_C"/>
</dbReference>
<evidence type="ECO:0000313" key="9">
    <source>
        <dbReference type="Proteomes" id="UP000435243"/>
    </source>
</evidence>
<dbReference type="PANTHER" id="PTHR33711:SF7">
    <property type="entry name" value="INTRADIOL RING-CLEAVAGE DIOXYGENASES DOMAIN-CONTAINING PROTEIN-RELATED"/>
    <property type="match status" value="1"/>
</dbReference>
<evidence type="ECO:0000256" key="1">
    <source>
        <dbReference type="ARBA" id="ARBA00001965"/>
    </source>
</evidence>
<dbReference type="EMBL" id="WTYY01000005">
    <property type="protein sequence ID" value="MXO89116.1"/>
    <property type="molecule type" value="Genomic_DNA"/>
</dbReference>
<keyword evidence="4 8" id="KW-0223">Dioxygenase</keyword>
<gene>
    <name evidence="8" type="ORF">GRI32_10225</name>
</gene>
<dbReference type="RefSeq" id="WP_160591913.1">
    <property type="nucleotide sequence ID" value="NZ_BAAAFP010000001.1"/>
</dbReference>
<comment type="cofactor">
    <cofactor evidence="1">
        <name>Fe(3+)</name>
        <dbReference type="ChEBI" id="CHEBI:29034"/>
    </cofactor>
</comment>
<dbReference type="GO" id="GO:0008199">
    <property type="term" value="F:ferric iron binding"/>
    <property type="evidence" value="ECO:0007669"/>
    <property type="project" value="InterPro"/>
</dbReference>
<dbReference type="PANTHER" id="PTHR33711">
    <property type="entry name" value="DIOXYGENASE, PUTATIVE (AFU_ORTHOLOGUE AFUA_2G02910)-RELATED"/>
    <property type="match status" value="1"/>
</dbReference>
<keyword evidence="5" id="KW-0560">Oxidoreductase</keyword>
<keyword evidence="9" id="KW-1185">Reference proteome</keyword>
<feature type="domain" description="Intradiol ring-cleavage dioxygenases" evidence="7">
    <location>
        <begin position="132"/>
        <end position="160"/>
    </location>
</feature>
<dbReference type="GO" id="GO:0018576">
    <property type="term" value="F:catechol 1,2-dioxygenase activity"/>
    <property type="evidence" value="ECO:0007669"/>
    <property type="project" value="InterPro"/>
</dbReference>
<name>A0A844ZPZ1_9SPHN</name>
<dbReference type="Pfam" id="PF00775">
    <property type="entry name" value="Dioxygenase_C"/>
    <property type="match status" value="1"/>
</dbReference>
<proteinExistence type="inferred from homology"/>
<protein>
    <submittedName>
        <fullName evidence="8">Catechol 1,2-dioxygenase</fullName>
    </submittedName>
</protein>
<dbReference type="InterPro" id="IPR015889">
    <property type="entry name" value="Intradiol_dOase_core"/>
</dbReference>
<keyword evidence="6" id="KW-0408">Iron</keyword>
<dbReference type="AlphaFoldDB" id="A0A844ZPZ1"/>
<dbReference type="Gene3D" id="2.60.130.10">
    <property type="entry name" value="Aromatic compound dioxygenase"/>
    <property type="match status" value="1"/>
</dbReference>
<sequence>MPFATVDTITDIAAERWEKGARDPRLGQLMASLIRHLHAFARENELTEGEWFEATEFLSRVGQMSNDKRKEFILLSDTLGLSMLVTLMNNQVGDAATKPTLLGPFYIPDSPEIPFGERLPGIADEDGAPLFVQGRVSDQDGRPLAGAVLDVWQNDQEGIYEAQLIGSDARHRGLVATRADGSYLFRTVAPVDYAIPVDGPVGDLIARTTISEFRPAHIHFIVRADGCKPLTTHVFDSTSPKIESDVVFGTRPELVVDLVDHPAGTAPNGEAVDRPFKVLTLDFVLEGQ</sequence>
<evidence type="ECO:0000256" key="3">
    <source>
        <dbReference type="ARBA" id="ARBA00022723"/>
    </source>
</evidence>
<accession>A0A844ZPZ1</accession>
<dbReference type="Proteomes" id="UP000435243">
    <property type="component" value="Unassembled WGS sequence"/>
</dbReference>
<dbReference type="InterPro" id="IPR050770">
    <property type="entry name" value="Intradiol_RC_Dioxygenase"/>
</dbReference>
<dbReference type="GO" id="GO:0009712">
    <property type="term" value="P:catechol-containing compound metabolic process"/>
    <property type="evidence" value="ECO:0007669"/>
    <property type="project" value="InterPro"/>
</dbReference>
<evidence type="ECO:0000259" key="7">
    <source>
        <dbReference type="PROSITE" id="PS00083"/>
    </source>
</evidence>
<evidence type="ECO:0000313" key="8">
    <source>
        <dbReference type="EMBL" id="MXO89116.1"/>
    </source>
</evidence>
<organism evidence="8 9">
    <name type="scientific">Alteraurantiacibacter aestuarii</name>
    <dbReference type="NCBI Taxonomy" id="650004"/>
    <lineage>
        <taxon>Bacteria</taxon>
        <taxon>Pseudomonadati</taxon>
        <taxon>Pseudomonadota</taxon>
        <taxon>Alphaproteobacteria</taxon>
        <taxon>Sphingomonadales</taxon>
        <taxon>Erythrobacteraceae</taxon>
        <taxon>Alteraurantiacibacter</taxon>
    </lineage>
</organism>
<dbReference type="OrthoDB" id="9800887at2"/>
<evidence type="ECO:0000256" key="5">
    <source>
        <dbReference type="ARBA" id="ARBA00023002"/>
    </source>
</evidence>
<dbReference type="InterPro" id="IPR007535">
    <property type="entry name" value="Catechol_dOase_N"/>
</dbReference>
<dbReference type="PROSITE" id="PS00083">
    <property type="entry name" value="INTRADIOL_DIOXYGENAS"/>
    <property type="match status" value="1"/>
</dbReference>
<evidence type="ECO:0000256" key="2">
    <source>
        <dbReference type="ARBA" id="ARBA00007825"/>
    </source>
</evidence>
<reference evidence="8 9" key="1">
    <citation type="submission" date="2019-12" db="EMBL/GenBank/DDBJ databases">
        <title>Genomic-based taxomic classification of the family Erythrobacteraceae.</title>
        <authorList>
            <person name="Xu L."/>
        </authorList>
    </citation>
    <scope>NUCLEOTIDE SEQUENCE [LARGE SCALE GENOMIC DNA]</scope>
    <source>
        <strain evidence="8 9">JCM 16339</strain>
    </source>
</reference>
<evidence type="ECO:0000256" key="6">
    <source>
        <dbReference type="ARBA" id="ARBA00023004"/>
    </source>
</evidence>
<keyword evidence="3" id="KW-0479">Metal-binding</keyword>
<dbReference type="SUPFAM" id="SSF49482">
    <property type="entry name" value="Aromatic compound dioxygenase"/>
    <property type="match status" value="1"/>
</dbReference>
<dbReference type="Pfam" id="PF04444">
    <property type="entry name" value="Dioxygenase_N"/>
    <property type="match status" value="1"/>
</dbReference>